<evidence type="ECO:0008006" key="3">
    <source>
        <dbReference type="Google" id="ProtNLM"/>
    </source>
</evidence>
<dbReference type="EMBL" id="JXKD01000003">
    <property type="protein sequence ID" value="OJG11488.1"/>
    <property type="molecule type" value="Genomic_DNA"/>
</dbReference>
<evidence type="ECO:0000313" key="1">
    <source>
        <dbReference type="EMBL" id="OJG11488.1"/>
    </source>
</evidence>
<sequence length="46" mass="5562">MGVARILRCHPFVRGGIDYVPIKFSLKRNQVDQEEPRYTYRKHSHY</sequence>
<comment type="caution">
    <text evidence="1">The sequence shown here is derived from an EMBL/GenBank/DDBJ whole genome shotgun (WGS) entry which is preliminary data.</text>
</comment>
<name>A0A1L8QVE8_9ENTE</name>
<dbReference type="Proteomes" id="UP000182149">
    <property type="component" value="Unassembled WGS sequence"/>
</dbReference>
<organism evidence="1 2">
    <name type="scientific">Enterococcus aquimarinus</name>
    <dbReference type="NCBI Taxonomy" id="328396"/>
    <lineage>
        <taxon>Bacteria</taxon>
        <taxon>Bacillati</taxon>
        <taxon>Bacillota</taxon>
        <taxon>Bacilli</taxon>
        <taxon>Lactobacillales</taxon>
        <taxon>Enterococcaceae</taxon>
        <taxon>Enterococcus</taxon>
    </lineage>
</organism>
<protein>
    <recommendedName>
        <fullName evidence="3">Protein YidD</fullName>
    </recommendedName>
</protein>
<reference evidence="1 2" key="1">
    <citation type="submission" date="2014-12" db="EMBL/GenBank/DDBJ databases">
        <title>Draft genome sequences of 29 type strains of Enterococci.</title>
        <authorList>
            <person name="Zhong Z."/>
            <person name="Sun Z."/>
            <person name="Liu W."/>
            <person name="Zhang W."/>
            <person name="Zhang H."/>
        </authorList>
    </citation>
    <scope>NUCLEOTIDE SEQUENCE [LARGE SCALE GENOMIC DNA]</scope>
    <source>
        <strain evidence="1 2">DSM 17690</strain>
    </source>
</reference>
<evidence type="ECO:0000313" key="2">
    <source>
        <dbReference type="Proteomes" id="UP000182149"/>
    </source>
</evidence>
<gene>
    <name evidence="1" type="ORF">RU93_GL001483</name>
</gene>
<keyword evidence="2" id="KW-1185">Reference proteome</keyword>
<dbReference type="STRING" id="328396.RU93_GL001483"/>
<accession>A0A1L8QVE8</accession>
<dbReference type="AlphaFoldDB" id="A0A1L8QVE8"/>
<proteinExistence type="predicted"/>